<comment type="similarity">
    <text evidence="3">Belongs to the dihydroxyacetone kinase (DAK) family.</text>
</comment>
<organism evidence="13 14">
    <name type="scientific">Puccinia sorghi</name>
    <dbReference type="NCBI Taxonomy" id="27349"/>
    <lineage>
        <taxon>Eukaryota</taxon>
        <taxon>Fungi</taxon>
        <taxon>Dikarya</taxon>
        <taxon>Basidiomycota</taxon>
        <taxon>Pucciniomycotina</taxon>
        <taxon>Pucciniomycetes</taxon>
        <taxon>Pucciniales</taxon>
        <taxon>Pucciniaceae</taxon>
        <taxon>Puccinia</taxon>
    </lineage>
</organism>
<evidence type="ECO:0000256" key="7">
    <source>
        <dbReference type="ARBA" id="ARBA00022798"/>
    </source>
</evidence>
<dbReference type="SUPFAM" id="SSF101473">
    <property type="entry name" value="DhaL-like"/>
    <property type="match status" value="1"/>
</dbReference>
<dbReference type="Pfam" id="PF02733">
    <property type="entry name" value="Dak1"/>
    <property type="match status" value="1"/>
</dbReference>
<dbReference type="PROSITE" id="PS51480">
    <property type="entry name" value="DHAL"/>
    <property type="match status" value="1"/>
</dbReference>
<comment type="function">
    <text evidence="1">Catalyzes both the phosphorylation of dihydroxyacetone and of glyceraldehyde.</text>
</comment>
<evidence type="ECO:0000256" key="3">
    <source>
        <dbReference type="ARBA" id="ARBA00008757"/>
    </source>
</evidence>
<proteinExistence type="inferred from homology"/>
<evidence type="ECO:0000313" key="13">
    <source>
        <dbReference type="EMBL" id="KNZ60086.1"/>
    </source>
</evidence>
<dbReference type="Proteomes" id="UP000037035">
    <property type="component" value="Unassembled WGS sequence"/>
</dbReference>
<dbReference type="InterPro" id="IPR050861">
    <property type="entry name" value="Dihydroxyacetone_Kinase"/>
</dbReference>
<keyword evidence="4" id="KW-0808">Transferase</keyword>
<gene>
    <name evidence="13" type="ORF">VP01_1612g9</name>
</gene>
<comment type="catalytic activity">
    <reaction evidence="9">
        <text>D-glyceraldehyde + ATP = D-glyceraldehyde 3-phosphate + ADP + H(+)</text>
        <dbReference type="Rhea" id="RHEA:13941"/>
        <dbReference type="ChEBI" id="CHEBI:15378"/>
        <dbReference type="ChEBI" id="CHEBI:17378"/>
        <dbReference type="ChEBI" id="CHEBI:30616"/>
        <dbReference type="ChEBI" id="CHEBI:59776"/>
        <dbReference type="ChEBI" id="CHEBI:456216"/>
        <dbReference type="EC" id="2.7.1.28"/>
    </reaction>
</comment>
<dbReference type="InterPro" id="IPR004006">
    <property type="entry name" value="DhaK_dom"/>
</dbReference>
<dbReference type="PANTHER" id="PTHR28629">
    <property type="entry name" value="TRIOKINASE/FMN CYCLASE"/>
    <property type="match status" value="1"/>
</dbReference>
<keyword evidence="6" id="KW-0418">Kinase</keyword>
<evidence type="ECO:0000256" key="2">
    <source>
        <dbReference type="ARBA" id="ARBA00004778"/>
    </source>
</evidence>
<dbReference type="InterPro" id="IPR004007">
    <property type="entry name" value="DhaL_dom"/>
</dbReference>
<sequence>MWMGKQSKDDPKTLLADSLQGLTYLNPQIHYDPNYQSMSSYRLIESKSHNLLSLIELSCTGMSQAMLDSLARGKASQLNHKMKEKKKLTISYFPLIEYFPRLFVGTYLPRLTVNKSPMLSRNLRIVKVKNYTGDVCVTNFMKYPIEETIILSYDSLDFPGFNLQVLNFGMAKERWIAQRNTDAIKMVIVGDGTITFLYLLFIVQKKRNSSLLPTDVSVGKEQGKLTGRRGLAGTVLVYKIAGALAAQGAPLSHVHAVAQFVADHSATIGAGFDHCRIPGAQASKGHDTLGSDEIEIGMGIHVSPTPFFHNEPGYKRQKITNLNQLISDLMPVLTSTTDKDRSFLPFRNQGSQNKETVDQVILLINNLGSISELEMGVIVKSTSTWLLEKGFQVKRHVHIPWFSFGLLVIAGTFMSSLDMSGFSISLVLLPPANDEVVIDIPGETSLSISANLLLDLFDAPADCPGWKPGFAGDPSFCVLEKKNTTAQQPSEGGKKSTQETLAVSDPKLFIKAVQCACQALISAEPEITKYDTIAGDGDCGLTLKAGAQGILAAISEHNISGTNLVSDLLQISQVVNRDMGGTSGGLYSRYVKCYIPLLNYDQFLNLDYGIIIGMGKANISKGIDSQAWANGLDYALNTLYNYTRARCPSRTLIDPLSAFVLTFTLTPSELDKAVEAAKEAAENTIYLDALAGRASYVDRQKLQDSQVPDAGAWGVWKILEAISLQIQ</sequence>
<dbReference type="Gene3D" id="3.30.1180.20">
    <property type="entry name" value="Dihydroxyacetone kinase, domain 2"/>
    <property type="match status" value="1"/>
</dbReference>
<dbReference type="SUPFAM" id="SSF82549">
    <property type="entry name" value="DAK1/DegV-like"/>
    <property type="match status" value="1"/>
</dbReference>
<evidence type="ECO:0000256" key="5">
    <source>
        <dbReference type="ARBA" id="ARBA00022741"/>
    </source>
</evidence>
<keyword evidence="14" id="KW-1185">Reference proteome</keyword>
<comment type="catalytic activity">
    <reaction evidence="10">
        <text>dihydroxyacetone + ATP = dihydroxyacetone phosphate + ADP + H(+)</text>
        <dbReference type="Rhea" id="RHEA:15773"/>
        <dbReference type="ChEBI" id="CHEBI:15378"/>
        <dbReference type="ChEBI" id="CHEBI:16016"/>
        <dbReference type="ChEBI" id="CHEBI:30616"/>
        <dbReference type="ChEBI" id="CHEBI:57642"/>
        <dbReference type="ChEBI" id="CHEBI:456216"/>
        <dbReference type="EC" id="2.7.1.29"/>
    </reaction>
</comment>
<dbReference type="GO" id="GO:0005524">
    <property type="term" value="F:ATP binding"/>
    <property type="evidence" value="ECO:0007669"/>
    <property type="project" value="UniProtKB-KW"/>
</dbReference>
<dbReference type="FunFam" id="1.25.40.340:FF:000001">
    <property type="entry name" value="Dihydroxyacetone kinase 1"/>
    <property type="match status" value="1"/>
</dbReference>
<feature type="domain" description="DhaK" evidence="12">
    <location>
        <begin position="10"/>
        <end position="466"/>
    </location>
</feature>
<dbReference type="UniPathway" id="UPA00617">
    <property type="reaction ID" value="UER00669"/>
</dbReference>
<dbReference type="GO" id="GO:0005829">
    <property type="term" value="C:cytosol"/>
    <property type="evidence" value="ECO:0007669"/>
    <property type="project" value="TreeGrafter"/>
</dbReference>
<evidence type="ECO:0000256" key="8">
    <source>
        <dbReference type="ARBA" id="ARBA00022840"/>
    </source>
</evidence>
<dbReference type="OrthoDB" id="1724672at2759"/>
<dbReference type="STRING" id="27349.A0A0L6VH26"/>
<dbReference type="GO" id="GO:0019588">
    <property type="term" value="P:anaerobic glycerol catabolic process"/>
    <property type="evidence" value="ECO:0007669"/>
    <property type="project" value="UniProtKB-UniPathway"/>
</dbReference>
<dbReference type="SMART" id="SM01120">
    <property type="entry name" value="Dak2"/>
    <property type="match status" value="1"/>
</dbReference>
<reference evidence="13 14" key="1">
    <citation type="submission" date="2015-08" db="EMBL/GenBank/DDBJ databases">
        <title>Next Generation Sequencing and Analysis of the Genome of Puccinia sorghi L Schw, the Causal Agent of Maize Common Rust.</title>
        <authorList>
            <person name="Rochi L."/>
            <person name="Burguener G."/>
            <person name="Darino M."/>
            <person name="Turjanski A."/>
            <person name="Kreff E."/>
            <person name="Dieguez M.J."/>
            <person name="Sacco F."/>
        </authorList>
    </citation>
    <scope>NUCLEOTIDE SEQUENCE [LARGE SCALE GENOMIC DNA]</scope>
    <source>
        <strain evidence="13 14">RO10H11247</strain>
    </source>
</reference>
<keyword evidence="5" id="KW-0547">Nucleotide-binding</keyword>
<dbReference type="Gene3D" id="3.40.50.10440">
    <property type="entry name" value="Dihydroxyacetone kinase, domain 1"/>
    <property type="match status" value="1"/>
</dbReference>
<dbReference type="GO" id="GO:0004371">
    <property type="term" value="F:glycerone kinase activity"/>
    <property type="evidence" value="ECO:0007669"/>
    <property type="project" value="UniProtKB-EC"/>
</dbReference>
<accession>A0A0L6VH26</accession>
<keyword evidence="7" id="KW-0319">Glycerol metabolism</keyword>
<dbReference type="GO" id="GO:0050354">
    <property type="term" value="F:triokinase activity"/>
    <property type="evidence" value="ECO:0007669"/>
    <property type="project" value="UniProtKB-EC"/>
</dbReference>
<dbReference type="Pfam" id="PF02734">
    <property type="entry name" value="Dak2"/>
    <property type="match status" value="1"/>
</dbReference>
<dbReference type="Gene3D" id="1.25.40.340">
    <property type="match status" value="1"/>
</dbReference>
<evidence type="ECO:0000256" key="1">
    <source>
        <dbReference type="ARBA" id="ARBA00003264"/>
    </source>
</evidence>
<protein>
    <recommendedName>
        <fullName evidence="15">DhaL domain-containing protein</fullName>
    </recommendedName>
</protein>
<name>A0A0L6VH26_9BASI</name>
<evidence type="ECO:0000256" key="9">
    <source>
        <dbReference type="ARBA" id="ARBA00047974"/>
    </source>
</evidence>
<dbReference type="VEuPathDB" id="FungiDB:VP01_1612g9"/>
<dbReference type="PANTHER" id="PTHR28629:SF14">
    <property type="entry name" value="DIHYDROXYACETONE KINASE 1"/>
    <property type="match status" value="1"/>
</dbReference>
<evidence type="ECO:0000256" key="4">
    <source>
        <dbReference type="ARBA" id="ARBA00022679"/>
    </source>
</evidence>
<dbReference type="PROSITE" id="PS51481">
    <property type="entry name" value="DHAK"/>
    <property type="match status" value="1"/>
</dbReference>
<feature type="domain" description="DhaL" evidence="11">
    <location>
        <begin position="507"/>
        <end position="724"/>
    </location>
</feature>
<dbReference type="AlphaFoldDB" id="A0A0L6VH26"/>
<comment type="caution">
    <text evidence="13">The sequence shown here is derived from an EMBL/GenBank/DDBJ whole genome shotgun (WGS) entry which is preliminary data.</text>
</comment>
<evidence type="ECO:0000256" key="6">
    <source>
        <dbReference type="ARBA" id="ARBA00022777"/>
    </source>
</evidence>
<dbReference type="EMBL" id="LAVV01006407">
    <property type="protein sequence ID" value="KNZ60086.1"/>
    <property type="molecule type" value="Genomic_DNA"/>
</dbReference>
<evidence type="ECO:0000313" key="14">
    <source>
        <dbReference type="Proteomes" id="UP000037035"/>
    </source>
</evidence>
<evidence type="ECO:0008006" key="15">
    <source>
        <dbReference type="Google" id="ProtNLM"/>
    </source>
</evidence>
<comment type="pathway">
    <text evidence="2">Polyol metabolism; glycerol fermentation; glycerone phosphate from glycerol (oxidative route): step 2/2.</text>
</comment>
<evidence type="ECO:0000259" key="11">
    <source>
        <dbReference type="PROSITE" id="PS51480"/>
    </source>
</evidence>
<evidence type="ECO:0000256" key="10">
    <source>
        <dbReference type="ARBA" id="ARBA00048898"/>
    </source>
</evidence>
<keyword evidence="8" id="KW-0067">ATP-binding</keyword>
<evidence type="ECO:0000259" key="12">
    <source>
        <dbReference type="PROSITE" id="PS51481"/>
    </source>
</evidence>
<dbReference type="InterPro" id="IPR036117">
    <property type="entry name" value="DhaL_dom_sf"/>
</dbReference>